<dbReference type="InterPro" id="IPR001279">
    <property type="entry name" value="Metallo-B-lactamas"/>
</dbReference>
<evidence type="ECO:0000313" key="3">
    <source>
        <dbReference type="Proteomes" id="UP000433406"/>
    </source>
</evidence>
<dbReference type="AlphaFoldDB" id="A0A6I3JG78"/>
<keyword evidence="3" id="KW-1185">Reference proteome</keyword>
<dbReference type="Proteomes" id="UP000433406">
    <property type="component" value="Unassembled WGS sequence"/>
</dbReference>
<dbReference type="GO" id="GO:0042781">
    <property type="term" value="F:3'-tRNA processing endoribonuclease activity"/>
    <property type="evidence" value="ECO:0007669"/>
    <property type="project" value="TreeGrafter"/>
</dbReference>
<dbReference type="EMBL" id="WLCI01000019">
    <property type="protein sequence ID" value="MTB96953.1"/>
    <property type="molecule type" value="Genomic_DNA"/>
</dbReference>
<dbReference type="RefSeq" id="WP_171896294.1">
    <property type="nucleotide sequence ID" value="NZ_CP053660.1"/>
</dbReference>
<dbReference type="PANTHER" id="PTHR46018">
    <property type="entry name" value="ZINC PHOSPHODIESTERASE ELAC PROTEIN 1"/>
    <property type="match status" value="1"/>
</dbReference>
<dbReference type="SMART" id="SM00849">
    <property type="entry name" value="Lactamase_B"/>
    <property type="match status" value="1"/>
</dbReference>
<comment type="caution">
    <text evidence="2">The sequence shown here is derived from an EMBL/GenBank/DDBJ whole genome shotgun (WGS) entry which is preliminary data.</text>
</comment>
<gene>
    <name evidence="2" type="ORF">GGQ22_17915</name>
</gene>
<evidence type="ECO:0000259" key="1">
    <source>
        <dbReference type="SMART" id="SM00849"/>
    </source>
</evidence>
<dbReference type="Gene3D" id="3.60.15.10">
    <property type="entry name" value="Ribonuclease Z/Hydroxyacylglutathione hydrolase-like"/>
    <property type="match status" value="1"/>
</dbReference>
<feature type="domain" description="Metallo-beta-lactamase" evidence="1">
    <location>
        <begin position="18"/>
        <end position="204"/>
    </location>
</feature>
<protein>
    <submittedName>
        <fullName evidence="2">MBL fold metallo-hydrolase</fullName>
    </submittedName>
</protein>
<dbReference type="SUPFAM" id="SSF56281">
    <property type="entry name" value="Metallo-hydrolase/oxidoreductase"/>
    <property type="match status" value="1"/>
</dbReference>
<name>A0A6I3JG78_9ACTN</name>
<dbReference type="InterPro" id="IPR036866">
    <property type="entry name" value="RibonucZ/Hydroxyglut_hydro"/>
</dbReference>
<evidence type="ECO:0000313" key="2">
    <source>
        <dbReference type="EMBL" id="MTB96953.1"/>
    </source>
</evidence>
<accession>A0A6I3JG78</accession>
<proteinExistence type="predicted"/>
<reference evidence="2 3" key="1">
    <citation type="submission" date="2019-10" db="EMBL/GenBank/DDBJ databases">
        <title>Nocardioides novel species isolated from the excrement of Marmot.</title>
        <authorList>
            <person name="Zhang G."/>
        </authorList>
    </citation>
    <scope>NUCLEOTIDE SEQUENCE [LARGE SCALE GENOMIC DNA]</scope>
    <source>
        <strain evidence="3">zg-579</strain>
    </source>
</reference>
<dbReference type="PANTHER" id="PTHR46018:SF4">
    <property type="entry name" value="METALLO-HYDROLASE YHFI-RELATED"/>
    <property type="match status" value="1"/>
</dbReference>
<keyword evidence="2" id="KW-0378">Hydrolase</keyword>
<organism evidence="2 3">
    <name type="scientific">Nocardioides marmotae</name>
    <dbReference type="NCBI Taxonomy" id="2663857"/>
    <lineage>
        <taxon>Bacteria</taxon>
        <taxon>Bacillati</taxon>
        <taxon>Actinomycetota</taxon>
        <taxon>Actinomycetes</taxon>
        <taxon>Propionibacteriales</taxon>
        <taxon>Nocardioidaceae</taxon>
        <taxon>Nocardioides</taxon>
    </lineage>
</organism>
<dbReference type="Pfam" id="PF12706">
    <property type="entry name" value="Lactamase_B_2"/>
    <property type="match status" value="1"/>
</dbReference>
<dbReference type="CDD" id="cd07716">
    <property type="entry name" value="RNaseZ_short-form-like_MBL-fold"/>
    <property type="match status" value="1"/>
</dbReference>
<sequence length="273" mass="29192">MRVTVIGCSGSYPGPTSPASCYLLEAEHDDGTGARTWRVLVDLGNGALGPLHTYADPLAIDAVLLSHLHADHCLDLCGYHVLRRYHPSGPQPRIPVHGPEGTADRMARAYDLPLDPGMREEFDFREWDGPVRIGPFAVDPVPVDHPVPAFGLRIEADGAVLAYSGDTGPCAGLDRVATDADLFLAEASFEEGGDNPPSLHLTGKDCGTTATRAHARRLVLTHVPPWHDPAVVLAEARAVYDGPVELARPGAVYELGARPSEPARSTDRPAQRA</sequence>